<keyword evidence="7" id="KW-0175">Coiled coil</keyword>
<organism evidence="10 11">
    <name type="scientific">Candidatus Amunia macphersoniae</name>
    <dbReference type="NCBI Taxonomy" id="3127014"/>
    <lineage>
        <taxon>Bacteria</taxon>
        <taxon>Bacillati</taxon>
        <taxon>Candidatus Dormiibacterota</taxon>
        <taxon>Candidatus Dormibacteria</taxon>
        <taxon>Candidatus Aeolococcales</taxon>
        <taxon>Candidatus Aeolococcaceae</taxon>
        <taxon>Candidatus Amunia</taxon>
    </lineage>
</organism>
<dbReference type="InterPro" id="IPR004095">
    <property type="entry name" value="TGS"/>
</dbReference>
<dbReference type="CDD" id="cd04867">
    <property type="entry name" value="TGS_YchF_OLA1"/>
    <property type="match status" value="1"/>
</dbReference>
<evidence type="ECO:0000256" key="1">
    <source>
        <dbReference type="ARBA" id="ARBA00001946"/>
    </source>
</evidence>
<comment type="cofactor">
    <cofactor evidence="1">
        <name>Mg(2+)</name>
        <dbReference type="ChEBI" id="CHEBI:18420"/>
    </cofactor>
</comment>
<keyword evidence="5" id="KW-0460">Magnesium</keyword>
<dbReference type="GO" id="GO:0046872">
    <property type="term" value="F:metal ion binding"/>
    <property type="evidence" value="ECO:0007669"/>
    <property type="project" value="UniProtKB-KW"/>
</dbReference>
<dbReference type="Pfam" id="PF01926">
    <property type="entry name" value="MMR_HSR1"/>
    <property type="match status" value="1"/>
</dbReference>
<dbReference type="InterPro" id="IPR012675">
    <property type="entry name" value="Beta-grasp_dom_sf"/>
</dbReference>
<keyword evidence="4 6" id="KW-0067">ATP-binding</keyword>
<reference evidence="10 11" key="1">
    <citation type="submission" date="2020-10" db="EMBL/GenBank/DDBJ databases">
        <title>Ca. Dormibacterota MAGs.</title>
        <authorList>
            <person name="Montgomery K."/>
        </authorList>
    </citation>
    <scope>NUCLEOTIDE SEQUENCE [LARGE SCALE GENOMIC DNA]</scope>
    <source>
        <strain evidence="10">Mitchell_Peninsula_5</strain>
    </source>
</reference>
<dbReference type="InterPro" id="IPR004396">
    <property type="entry name" value="ATPase_YchF/OLA1"/>
</dbReference>
<dbReference type="PROSITE" id="PS51880">
    <property type="entry name" value="TGS"/>
    <property type="match status" value="1"/>
</dbReference>
<dbReference type="GO" id="GO:0005737">
    <property type="term" value="C:cytoplasm"/>
    <property type="evidence" value="ECO:0007669"/>
    <property type="project" value="TreeGrafter"/>
</dbReference>
<comment type="caution">
    <text evidence="10">The sequence shown here is derived from an EMBL/GenBank/DDBJ whole genome shotgun (WGS) entry which is preliminary data.</text>
</comment>
<feature type="binding site" evidence="6">
    <location>
        <begin position="12"/>
        <end position="17"/>
    </location>
    <ligand>
        <name>ATP</name>
        <dbReference type="ChEBI" id="CHEBI:30616"/>
    </ligand>
</feature>
<name>A0A934KJE3_9BACT</name>
<dbReference type="PROSITE" id="PS51710">
    <property type="entry name" value="G_OBG"/>
    <property type="match status" value="1"/>
</dbReference>
<dbReference type="InterPro" id="IPR012676">
    <property type="entry name" value="TGS-like"/>
</dbReference>
<comment type="similarity">
    <text evidence="6">Belongs to the TRAFAC class OBG-HflX-like GTPase superfamily. OBG GTPase family. YchF/OLA1 subfamily.</text>
</comment>
<dbReference type="SUPFAM" id="SSF81271">
    <property type="entry name" value="TGS-like"/>
    <property type="match status" value="1"/>
</dbReference>
<dbReference type="GO" id="GO:0043023">
    <property type="term" value="F:ribosomal large subunit binding"/>
    <property type="evidence" value="ECO:0007669"/>
    <property type="project" value="UniProtKB-UniRule"/>
</dbReference>
<dbReference type="InterPro" id="IPR023192">
    <property type="entry name" value="TGS-like_dom_sf"/>
</dbReference>
<dbReference type="InterPro" id="IPR013029">
    <property type="entry name" value="YchF_C"/>
</dbReference>
<dbReference type="PRINTS" id="PR00326">
    <property type="entry name" value="GTP1OBG"/>
</dbReference>
<dbReference type="Gene3D" id="1.10.150.300">
    <property type="entry name" value="TGS-like domain"/>
    <property type="match status" value="1"/>
</dbReference>
<keyword evidence="2" id="KW-0479">Metal-binding</keyword>
<dbReference type="Pfam" id="PF06071">
    <property type="entry name" value="YchF-GTPase_C"/>
    <property type="match status" value="1"/>
</dbReference>
<sequence>MTLSVGIVGLPNAGKSTLFNALTSAGAQVGNYPFTTIEPNTGVVAVPDPRLARLAELFAPPKVIPATVTFNDIAGLVRGASRGEGLGNKFLGHIRECDAIALVVRAFEDGDVSHVEGGVDPLRDIDVIELELQLADLETVSKRLDRAEKTVRLQREKAVETIALLQRVRDHLDAGNSVRTMGLGPGERDQLRDLWLLTGTPLVVVVNVSDDQAASGGVPAAIATRAQQSGGEALAISARIESELAELEPADRDSFLADLGIEQPGLERLARLAFGLLQLNTFFTAGEKEVRAWELRRGLTAVDAAGSIHTDFAKGFIRAEVCDAADLLAAGSYLALREQGKQRLEGKDYVIRDGDVVHFRFNV</sequence>
<evidence type="ECO:0000256" key="3">
    <source>
        <dbReference type="ARBA" id="ARBA00022741"/>
    </source>
</evidence>
<gene>
    <name evidence="6 10" type="primary">ychF</name>
    <name evidence="10" type="ORF">JF887_10885</name>
</gene>
<dbReference type="PANTHER" id="PTHR23305:SF18">
    <property type="entry name" value="OBG-TYPE G DOMAIN-CONTAINING PROTEIN"/>
    <property type="match status" value="1"/>
</dbReference>
<evidence type="ECO:0000256" key="6">
    <source>
        <dbReference type="HAMAP-Rule" id="MF_00944"/>
    </source>
</evidence>
<feature type="domain" description="TGS" evidence="9">
    <location>
        <begin position="278"/>
        <end position="361"/>
    </location>
</feature>
<dbReference type="InterPro" id="IPR031167">
    <property type="entry name" value="G_OBG"/>
</dbReference>
<feature type="domain" description="OBG-type G" evidence="8">
    <location>
        <begin position="3"/>
        <end position="256"/>
    </location>
</feature>
<evidence type="ECO:0000256" key="4">
    <source>
        <dbReference type="ARBA" id="ARBA00022840"/>
    </source>
</evidence>
<dbReference type="Gene3D" id="3.40.50.300">
    <property type="entry name" value="P-loop containing nucleotide triphosphate hydrolases"/>
    <property type="match status" value="1"/>
</dbReference>
<dbReference type="InterPro" id="IPR027417">
    <property type="entry name" value="P-loop_NTPase"/>
</dbReference>
<dbReference type="GO" id="GO:0005525">
    <property type="term" value="F:GTP binding"/>
    <property type="evidence" value="ECO:0007669"/>
    <property type="project" value="InterPro"/>
</dbReference>
<dbReference type="FunFam" id="1.10.150.300:FF:000001">
    <property type="entry name" value="Ribosome-binding ATPase YchF"/>
    <property type="match status" value="1"/>
</dbReference>
<evidence type="ECO:0000313" key="10">
    <source>
        <dbReference type="EMBL" id="MBJ7609916.1"/>
    </source>
</evidence>
<dbReference type="EMBL" id="JAEKNN010000053">
    <property type="protein sequence ID" value="MBJ7609916.1"/>
    <property type="molecule type" value="Genomic_DNA"/>
</dbReference>
<evidence type="ECO:0000313" key="11">
    <source>
        <dbReference type="Proteomes" id="UP000614410"/>
    </source>
</evidence>
<comment type="function">
    <text evidence="6">ATPase that binds to both the 70S ribosome and the 50S ribosomal subunit in a nucleotide-independent manner.</text>
</comment>
<dbReference type="FunFam" id="3.10.20.30:FF:000001">
    <property type="entry name" value="Ribosome-binding ATPase YchF"/>
    <property type="match status" value="1"/>
</dbReference>
<evidence type="ECO:0000256" key="2">
    <source>
        <dbReference type="ARBA" id="ARBA00022723"/>
    </source>
</evidence>
<dbReference type="CDD" id="cd01900">
    <property type="entry name" value="YchF"/>
    <property type="match status" value="1"/>
</dbReference>
<evidence type="ECO:0000256" key="5">
    <source>
        <dbReference type="ARBA" id="ARBA00022842"/>
    </source>
</evidence>
<dbReference type="Gene3D" id="3.10.20.30">
    <property type="match status" value="1"/>
</dbReference>
<dbReference type="GO" id="GO:0005524">
    <property type="term" value="F:ATP binding"/>
    <property type="evidence" value="ECO:0007669"/>
    <property type="project" value="UniProtKB-UniRule"/>
</dbReference>
<dbReference type="GO" id="GO:0016887">
    <property type="term" value="F:ATP hydrolysis activity"/>
    <property type="evidence" value="ECO:0007669"/>
    <property type="project" value="UniProtKB-UniRule"/>
</dbReference>
<evidence type="ECO:0000259" key="9">
    <source>
        <dbReference type="PROSITE" id="PS51880"/>
    </source>
</evidence>
<dbReference type="AlphaFoldDB" id="A0A934KJE3"/>
<dbReference type="NCBIfam" id="TIGR00092">
    <property type="entry name" value="redox-regulated ATPase YchF"/>
    <property type="match status" value="1"/>
</dbReference>
<dbReference type="PIRSF" id="PIRSF006641">
    <property type="entry name" value="CHP00092"/>
    <property type="match status" value="1"/>
</dbReference>
<dbReference type="PANTHER" id="PTHR23305">
    <property type="entry name" value="OBG GTPASE FAMILY"/>
    <property type="match status" value="1"/>
</dbReference>
<evidence type="ECO:0000256" key="7">
    <source>
        <dbReference type="SAM" id="Coils"/>
    </source>
</evidence>
<dbReference type="InterPro" id="IPR041706">
    <property type="entry name" value="YchF_N"/>
</dbReference>
<feature type="coiled-coil region" evidence="7">
    <location>
        <begin position="127"/>
        <end position="157"/>
    </location>
</feature>
<accession>A0A934KJE3</accession>
<dbReference type="InterPro" id="IPR006073">
    <property type="entry name" value="GTP-bd"/>
</dbReference>
<proteinExistence type="inferred from homology"/>
<dbReference type="HAMAP" id="MF_00944">
    <property type="entry name" value="YchF_OLA1_ATPase"/>
    <property type="match status" value="1"/>
</dbReference>
<dbReference type="Proteomes" id="UP000614410">
    <property type="component" value="Unassembled WGS sequence"/>
</dbReference>
<protein>
    <recommendedName>
        <fullName evidence="6">Ribosome-binding ATPase YchF</fullName>
    </recommendedName>
</protein>
<evidence type="ECO:0000259" key="8">
    <source>
        <dbReference type="PROSITE" id="PS51710"/>
    </source>
</evidence>
<dbReference type="SUPFAM" id="SSF52540">
    <property type="entry name" value="P-loop containing nucleoside triphosphate hydrolases"/>
    <property type="match status" value="1"/>
</dbReference>
<keyword evidence="3 6" id="KW-0547">Nucleotide-binding</keyword>